<dbReference type="InterPro" id="IPR014757">
    <property type="entry name" value="Tscrpt_reg_IclR_C"/>
</dbReference>
<dbReference type="EMBL" id="JAATTO010000080">
    <property type="protein sequence ID" value="MBC9983774.1"/>
    <property type="molecule type" value="Genomic_DNA"/>
</dbReference>
<accession>A0ABR7UJZ3</accession>
<organism evidence="7 8">
    <name type="scientific">Bradyrhizobium campsiandrae</name>
    <dbReference type="NCBI Taxonomy" id="1729892"/>
    <lineage>
        <taxon>Bacteria</taxon>
        <taxon>Pseudomonadati</taxon>
        <taxon>Pseudomonadota</taxon>
        <taxon>Alphaproteobacteria</taxon>
        <taxon>Hyphomicrobiales</taxon>
        <taxon>Nitrobacteraceae</taxon>
        <taxon>Bradyrhizobium</taxon>
    </lineage>
</organism>
<keyword evidence="3" id="KW-0804">Transcription</keyword>
<evidence type="ECO:0000256" key="4">
    <source>
        <dbReference type="SAM" id="MobiDB-lite"/>
    </source>
</evidence>
<dbReference type="RefSeq" id="WP_188105311.1">
    <property type="nucleotide sequence ID" value="NZ_JAANIH010000047.1"/>
</dbReference>
<dbReference type="InterPro" id="IPR005471">
    <property type="entry name" value="Tscrpt_reg_IclR_N"/>
</dbReference>
<dbReference type="SMART" id="SM00346">
    <property type="entry name" value="HTH_ICLR"/>
    <property type="match status" value="1"/>
</dbReference>
<dbReference type="Gene3D" id="1.10.10.10">
    <property type="entry name" value="Winged helix-like DNA-binding domain superfamily/Winged helix DNA-binding domain"/>
    <property type="match status" value="1"/>
</dbReference>
<feature type="domain" description="HTH iclR-type" evidence="5">
    <location>
        <begin position="35"/>
        <end position="95"/>
    </location>
</feature>
<dbReference type="SUPFAM" id="SSF55781">
    <property type="entry name" value="GAF domain-like"/>
    <property type="match status" value="1"/>
</dbReference>
<dbReference type="PANTHER" id="PTHR30136">
    <property type="entry name" value="HELIX-TURN-HELIX TRANSCRIPTIONAL REGULATOR, ICLR FAMILY"/>
    <property type="match status" value="1"/>
</dbReference>
<reference evidence="7 8" key="1">
    <citation type="journal article" date="2020" name="Arch. Microbiol.">
        <title>Bradyrhizobium campsiandrae sp. nov., a nitrogen-fixing bacterial strain isolated from a native leguminous tree from the Amazon adapted to flooded conditions.</title>
        <authorList>
            <person name="Cabral Michel D."/>
            <person name="Martins da Costa E."/>
            <person name="Azarias Guimaraes A."/>
            <person name="Soares de Carvalho T."/>
            <person name="Santos de Castro Caputo P."/>
            <person name="Willems A."/>
            <person name="de Souza Moreira F.M."/>
        </authorList>
    </citation>
    <scope>NUCLEOTIDE SEQUENCE [LARGE SCALE GENOMIC DNA]</scope>
    <source>
        <strain evidence="8">INPA 384B</strain>
    </source>
</reference>
<dbReference type="Gene3D" id="3.30.450.40">
    <property type="match status" value="1"/>
</dbReference>
<feature type="compositionally biased region" description="Polar residues" evidence="4">
    <location>
        <begin position="1"/>
        <end position="14"/>
    </location>
</feature>
<evidence type="ECO:0000313" key="7">
    <source>
        <dbReference type="EMBL" id="MBC9983774.1"/>
    </source>
</evidence>
<gene>
    <name evidence="7" type="ORF">HA482_36925</name>
</gene>
<evidence type="ECO:0000256" key="3">
    <source>
        <dbReference type="ARBA" id="ARBA00023163"/>
    </source>
</evidence>
<name>A0ABR7UJZ3_9BRAD</name>
<keyword evidence="2" id="KW-0238">DNA-binding</keyword>
<dbReference type="SUPFAM" id="SSF46785">
    <property type="entry name" value="Winged helix' DNA-binding domain"/>
    <property type="match status" value="1"/>
</dbReference>
<proteinExistence type="predicted"/>
<feature type="domain" description="IclR-ED" evidence="6">
    <location>
        <begin position="96"/>
        <end position="280"/>
    </location>
</feature>
<dbReference type="InterPro" id="IPR036388">
    <property type="entry name" value="WH-like_DNA-bd_sf"/>
</dbReference>
<dbReference type="InterPro" id="IPR036390">
    <property type="entry name" value="WH_DNA-bd_sf"/>
</dbReference>
<dbReference type="PANTHER" id="PTHR30136:SF24">
    <property type="entry name" value="HTH-TYPE TRANSCRIPTIONAL REPRESSOR ALLR"/>
    <property type="match status" value="1"/>
</dbReference>
<dbReference type="InterPro" id="IPR050707">
    <property type="entry name" value="HTH_MetabolicPath_Reg"/>
</dbReference>
<dbReference type="PROSITE" id="PS51077">
    <property type="entry name" value="HTH_ICLR"/>
    <property type="match status" value="1"/>
</dbReference>
<protein>
    <submittedName>
        <fullName evidence="7">IclR family transcriptional regulator</fullName>
    </submittedName>
</protein>
<evidence type="ECO:0000256" key="1">
    <source>
        <dbReference type="ARBA" id="ARBA00023015"/>
    </source>
</evidence>
<dbReference type="Pfam" id="PF01614">
    <property type="entry name" value="IclR_C"/>
    <property type="match status" value="1"/>
</dbReference>
<evidence type="ECO:0000256" key="2">
    <source>
        <dbReference type="ARBA" id="ARBA00023125"/>
    </source>
</evidence>
<evidence type="ECO:0000259" key="6">
    <source>
        <dbReference type="PROSITE" id="PS51078"/>
    </source>
</evidence>
<dbReference type="Proteomes" id="UP000639516">
    <property type="component" value="Unassembled WGS sequence"/>
</dbReference>
<dbReference type="InterPro" id="IPR029016">
    <property type="entry name" value="GAF-like_dom_sf"/>
</dbReference>
<sequence>MVELQSRITGGETSNGRHRKMRDTGVRDKAANAGPRSLKRMLGIFDAIAHSPDGLSLAELSSRLGSPKSSLLTLLRPMVADNFLTHTNSRYTLGNESFALATSILSTRKFGTVVRGLMVELQQQCPETIILAVIDRAAQTVVYTDVLESPQLIRYSVPSGSARPLYTSAAAQVLLAHQDEEWREQYLKRTKLKPLTAHTITDVAQLRKKLATVARTGIAVSVAEAIEGASGVAAPIFGADGNVLAALLIAGPVTRYNRDGQDWRKLAKEFASRASRAIGYSGTGKLDDHPTDDDKL</sequence>
<keyword evidence="8" id="KW-1185">Reference proteome</keyword>
<keyword evidence="1" id="KW-0805">Transcription regulation</keyword>
<comment type="caution">
    <text evidence="7">The sequence shown here is derived from an EMBL/GenBank/DDBJ whole genome shotgun (WGS) entry which is preliminary data.</text>
</comment>
<feature type="region of interest" description="Disordered" evidence="4">
    <location>
        <begin position="1"/>
        <end position="32"/>
    </location>
</feature>
<dbReference type="Pfam" id="PF09339">
    <property type="entry name" value="HTH_IclR"/>
    <property type="match status" value="1"/>
</dbReference>
<evidence type="ECO:0000259" key="5">
    <source>
        <dbReference type="PROSITE" id="PS51077"/>
    </source>
</evidence>
<dbReference type="PROSITE" id="PS51078">
    <property type="entry name" value="ICLR_ED"/>
    <property type="match status" value="1"/>
</dbReference>
<evidence type="ECO:0000313" key="8">
    <source>
        <dbReference type="Proteomes" id="UP000639516"/>
    </source>
</evidence>